<dbReference type="Pfam" id="PF00069">
    <property type="entry name" value="Pkinase"/>
    <property type="match status" value="1"/>
</dbReference>
<keyword evidence="10" id="KW-0460">Magnesium</keyword>
<evidence type="ECO:0000256" key="4">
    <source>
        <dbReference type="ARBA" id="ARBA00022527"/>
    </source>
</evidence>
<feature type="compositionally biased region" description="Basic and acidic residues" evidence="14">
    <location>
        <begin position="553"/>
        <end position="588"/>
    </location>
</feature>
<keyword evidence="5" id="KW-0808">Transferase</keyword>
<evidence type="ECO:0000259" key="15">
    <source>
        <dbReference type="PROSITE" id="PS50011"/>
    </source>
</evidence>
<evidence type="ECO:0000256" key="8">
    <source>
        <dbReference type="ARBA" id="ARBA00022777"/>
    </source>
</evidence>
<dbReference type="Gene3D" id="3.30.200.20">
    <property type="entry name" value="Phosphorylase Kinase, domain 1"/>
    <property type="match status" value="1"/>
</dbReference>
<evidence type="ECO:0000256" key="11">
    <source>
        <dbReference type="ARBA" id="ARBA00047899"/>
    </source>
</evidence>
<dbReference type="GO" id="GO:0005524">
    <property type="term" value="F:ATP binding"/>
    <property type="evidence" value="ECO:0007669"/>
    <property type="project" value="UniProtKB-UniRule"/>
</dbReference>
<dbReference type="AlphaFoldDB" id="A0A1R2CH21"/>
<dbReference type="InterPro" id="IPR017441">
    <property type="entry name" value="Protein_kinase_ATP_BS"/>
</dbReference>
<evidence type="ECO:0000256" key="9">
    <source>
        <dbReference type="ARBA" id="ARBA00022840"/>
    </source>
</evidence>
<sequence>MGDNLKQIRLLGEGAFGKCFLCENTKDNSLWVVKQIDISKMTPQEKREAYHEAKVMSAFDHPNIIKFKEVFTTTNGKLNIVMNYADGGDVQSKIKGQRGRLFSENEILDMFVQICLAIKHVHDRKVLHRDIKGQNIFLMKNGMIKLGDFGISKVLTSTMDKARTMIGTPYYLSPEIVEGRPYSFKSDVWSLGVLLYELCTLKPPFDGNSIRQLSLNICRGTYPPLPSHFSKELKNLVTVVLTLDPNKRPTVGQMLKMPFIQSRIKNALTESVRFQEFSHTIFHNQDLFSVQKKQSELKSREEELAKKKAKDEEDKKRFEARVKEEDKKREIEQKRLKEAEAKIKDEENRRREEEMRKKELENKKKQDLIKDLPRPLAHKREGSKEKPAEIIRPKLPEIPPFRPLEERKANEVNSSQAQEEKKNNEIPAYRAQEKRKLSEIPPYKPLEERQKAYEIPPYKPQDERQKINEIPPFRPPEDRLKNMDQGKIVPKPIEEKKNPAVCKPPSPALKYNPYIYQKIEEQVSDIKPAVIKQQPIKQEKDIKSKYDDLIKKREKEEQESNKKIDESQQQRELNAKKREDERKKMLKDIKKKKKNKNKNKNLQPIQWVGDIQCIVKPESLEQEQLLKALKEAVEESSEEENIIIEASVDEEEEDEIIEIEDKIGTEEIIVLDREKPELEDMRFFIENHLGKDETFKAYQILKGLGDVALDEKNFDIYWPRFHDFLNKGYASEFLPLLQTLIFLETYV</sequence>
<keyword evidence="17" id="KW-1185">Reference proteome</keyword>
<dbReference type="OrthoDB" id="248923at2759"/>
<gene>
    <name evidence="16" type="ORF">SteCoe_9841</name>
</gene>
<evidence type="ECO:0000256" key="14">
    <source>
        <dbReference type="SAM" id="MobiDB-lite"/>
    </source>
</evidence>
<dbReference type="PROSITE" id="PS00107">
    <property type="entry name" value="PROTEIN_KINASE_ATP"/>
    <property type="match status" value="1"/>
</dbReference>
<dbReference type="GO" id="GO:0004674">
    <property type="term" value="F:protein serine/threonine kinase activity"/>
    <property type="evidence" value="ECO:0007669"/>
    <property type="project" value="UniProtKB-KW"/>
</dbReference>
<comment type="caution">
    <text evidence="16">The sequence shown here is derived from an EMBL/GenBank/DDBJ whole genome shotgun (WGS) entry which is preliminary data.</text>
</comment>
<dbReference type="PROSITE" id="PS50011">
    <property type="entry name" value="PROTEIN_KINASE_DOM"/>
    <property type="match status" value="1"/>
</dbReference>
<organism evidence="16 17">
    <name type="scientific">Stentor coeruleus</name>
    <dbReference type="NCBI Taxonomy" id="5963"/>
    <lineage>
        <taxon>Eukaryota</taxon>
        <taxon>Sar</taxon>
        <taxon>Alveolata</taxon>
        <taxon>Ciliophora</taxon>
        <taxon>Postciliodesmatophora</taxon>
        <taxon>Heterotrichea</taxon>
        <taxon>Heterotrichida</taxon>
        <taxon>Stentoridae</taxon>
        <taxon>Stentor</taxon>
    </lineage>
</organism>
<feature type="binding site" evidence="13">
    <location>
        <position position="34"/>
    </location>
    <ligand>
        <name>ATP</name>
        <dbReference type="ChEBI" id="CHEBI:30616"/>
    </ligand>
</feature>
<evidence type="ECO:0000256" key="10">
    <source>
        <dbReference type="ARBA" id="ARBA00022842"/>
    </source>
</evidence>
<comment type="similarity">
    <text evidence="2">Belongs to the protein kinase superfamily. NEK Ser/Thr protein kinase family. NIMA subfamily.</text>
</comment>
<dbReference type="InterPro" id="IPR000719">
    <property type="entry name" value="Prot_kinase_dom"/>
</dbReference>
<dbReference type="SUPFAM" id="SSF56112">
    <property type="entry name" value="Protein kinase-like (PK-like)"/>
    <property type="match status" value="1"/>
</dbReference>
<dbReference type="PROSITE" id="PS00108">
    <property type="entry name" value="PROTEIN_KINASE_ST"/>
    <property type="match status" value="1"/>
</dbReference>
<evidence type="ECO:0000256" key="13">
    <source>
        <dbReference type="PROSITE-ProRule" id="PRU10141"/>
    </source>
</evidence>
<feature type="region of interest" description="Disordered" evidence="14">
    <location>
        <begin position="301"/>
        <end position="331"/>
    </location>
</feature>
<name>A0A1R2CH21_9CILI</name>
<dbReference type="InterPro" id="IPR051131">
    <property type="entry name" value="NEK_Ser/Thr_kinase_NIMA"/>
</dbReference>
<dbReference type="InterPro" id="IPR008271">
    <property type="entry name" value="Ser/Thr_kinase_AS"/>
</dbReference>
<dbReference type="EMBL" id="MPUH01000155">
    <property type="protein sequence ID" value="OMJ88256.1"/>
    <property type="molecule type" value="Genomic_DNA"/>
</dbReference>
<keyword evidence="8" id="KW-0418">Kinase</keyword>
<feature type="compositionally biased region" description="Basic and acidic residues" evidence="14">
    <location>
        <begin position="345"/>
        <end position="395"/>
    </location>
</feature>
<evidence type="ECO:0000256" key="5">
    <source>
        <dbReference type="ARBA" id="ARBA00022679"/>
    </source>
</evidence>
<evidence type="ECO:0000256" key="3">
    <source>
        <dbReference type="ARBA" id="ARBA00012513"/>
    </source>
</evidence>
<dbReference type="InterPro" id="IPR011009">
    <property type="entry name" value="Kinase-like_dom_sf"/>
</dbReference>
<evidence type="ECO:0000313" key="17">
    <source>
        <dbReference type="Proteomes" id="UP000187209"/>
    </source>
</evidence>
<dbReference type="CDD" id="cd08215">
    <property type="entry name" value="STKc_Nek"/>
    <property type="match status" value="1"/>
</dbReference>
<keyword evidence="6" id="KW-0479">Metal-binding</keyword>
<keyword evidence="7 13" id="KW-0547">Nucleotide-binding</keyword>
<dbReference type="SMART" id="SM00220">
    <property type="entry name" value="S_TKc"/>
    <property type="match status" value="1"/>
</dbReference>
<protein>
    <recommendedName>
        <fullName evidence="3">non-specific serine/threonine protein kinase</fullName>
        <ecNumber evidence="3">2.7.11.1</ecNumber>
    </recommendedName>
</protein>
<evidence type="ECO:0000256" key="6">
    <source>
        <dbReference type="ARBA" id="ARBA00022723"/>
    </source>
</evidence>
<evidence type="ECO:0000256" key="12">
    <source>
        <dbReference type="ARBA" id="ARBA00048679"/>
    </source>
</evidence>
<feature type="region of interest" description="Disordered" evidence="14">
    <location>
        <begin position="489"/>
        <end position="508"/>
    </location>
</feature>
<dbReference type="PANTHER" id="PTHR44899">
    <property type="entry name" value="CAMK FAMILY PROTEIN KINASE"/>
    <property type="match status" value="1"/>
</dbReference>
<evidence type="ECO:0000256" key="2">
    <source>
        <dbReference type="ARBA" id="ARBA00010886"/>
    </source>
</evidence>
<keyword evidence="4" id="KW-0723">Serine/threonine-protein kinase</keyword>
<dbReference type="FunFam" id="1.10.510.10:FF:000172">
    <property type="entry name" value="serine/threonine-protein kinase Nek1 isoform X1"/>
    <property type="match status" value="1"/>
</dbReference>
<accession>A0A1R2CH21</accession>
<dbReference type="PANTHER" id="PTHR44899:SF3">
    <property type="entry name" value="SERINE_THREONINE-PROTEIN KINASE NEK1"/>
    <property type="match status" value="1"/>
</dbReference>
<dbReference type="FunFam" id="3.30.200.20:FF:000097">
    <property type="entry name" value="Probable serine/threonine-protein kinase nek1"/>
    <property type="match status" value="1"/>
</dbReference>
<reference evidence="16 17" key="1">
    <citation type="submission" date="2016-11" db="EMBL/GenBank/DDBJ databases">
        <title>The macronuclear genome of Stentor coeruleus: a giant cell with tiny introns.</title>
        <authorList>
            <person name="Slabodnick M."/>
            <person name="Ruby J.G."/>
            <person name="Reiff S.B."/>
            <person name="Swart E.C."/>
            <person name="Gosai S."/>
            <person name="Prabakaran S."/>
            <person name="Witkowska E."/>
            <person name="Larue G.E."/>
            <person name="Fisher S."/>
            <person name="Freeman R.M."/>
            <person name="Gunawardena J."/>
            <person name="Chu W."/>
            <person name="Stover N.A."/>
            <person name="Gregory B.D."/>
            <person name="Nowacki M."/>
            <person name="Derisi J."/>
            <person name="Roy S.W."/>
            <person name="Marshall W.F."/>
            <person name="Sood P."/>
        </authorList>
    </citation>
    <scope>NUCLEOTIDE SEQUENCE [LARGE SCALE GENOMIC DNA]</scope>
    <source>
        <strain evidence="16">WM001</strain>
    </source>
</reference>
<dbReference type="Proteomes" id="UP000187209">
    <property type="component" value="Unassembled WGS sequence"/>
</dbReference>
<feature type="region of interest" description="Disordered" evidence="14">
    <location>
        <begin position="553"/>
        <end position="597"/>
    </location>
</feature>
<dbReference type="Gene3D" id="1.10.510.10">
    <property type="entry name" value="Transferase(Phosphotransferase) domain 1"/>
    <property type="match status" value="1"/>
</dbReference>
<evidence type="ECO:0000256" key="1">
    <source>
        <dbReference type="ARBA" id="ARBA00001946"/>
    </source>
</evidence>
<evidence type="ECO:0000313" key="16">
    <source>
        <dbReference type="EMBL" id="OMJ88256.1"/>
    </source>
</evidence>
<evidence type="ECO:0000256" key="7">
    <source>
        <dbReference type="ARBA" id="ARBA00022741"/>
    </source>
</evidence>
<comment type="cofactor">
    <cofactor evidence="1">
        <name>Mg(2+)</name>
        <dbReference type="ChEBI" id="CHEBI:18420"/>
    </cofactor>
</comment>
<feature type="domain" description="Protein kinase" evidence="15">
    <location>
        <begin position="5"/>
        <end position="260"/>
    </location>
</feature>
<feature type="region of interest" description="Disordered" evidence="14">
    <location>
        <begin position="345"/>
        <end position="483"/>
    </location>
</feature>
<keyword evidence="9 13" id="KW-0067">ATP-binding</keyword>
<comment type="catalytic activity">
    <reaction evidence="12">
        <text>L-seryl-[protein] + ATP = O-phospho-L-seryl-[protein] + ADP + H(+)</text>
        <dbReference type="Rhea" id="RHEA:17989"/>
        <dbReference type="Rhea" id="RHEA-COMP:9863"/>
        <dbReference type="Rhea" id="RHEA-COMP:11604"/>
        <dbReference type="ChEBI" id="CHEBI:15378"/>
        <dbReference type="ChEBI" id="CHEBI:29999"/>
        <dbReference type="ChEBI" id="CHEBI:30616"/>
        <dbReference type="ChEBI" id="CHEBI:83421"/>
        <dbReference type="ChEBI" id="CHEBI:456216"/>
        <dbReference type="EC" id="2.7.11.1"/>
    </reaction>
</comment>
<dbReference type="GO" id="GO:0046872">
    <property type="term" value="F:metal ion binding"/>
    <property type="evidence" value="ECO:0007669"/>
    <property type="project" value="UniProtKB-KW"/>
</dbReference>
<proteinExistence type="inferred from homology"/>
<dbReference type="EC" id="2.7.11.1" evidence="3"/>
<comment type="catalytic activity">
    <reaction evidence="11">
        <text>L-threonyl-[protein] + ATP = O-phospho-L-threonyl-[protein] + ADP + H(+)</text>
        <dbReference type="Rhea" id="RHEA:46608"/>
        <dbReference type="Rhea" id="RHEA-COMP:11060"/>
        <dbReference type="Rhea" id="RHEA-COMP:11605"/>
        <dbReference type="ChEBI" id="CHEBI:15378"/>
        <dbReference type="ChEBI" id="CHEBI:30013"/>
        <dbReference type="ChEBI" id="CHEBI:30616"/>
        <dbReference type="ChEBI" id="CHEBI:61977"/>
        <dbReference type="ChEBI" id="CHEBI:456216"/>
        <dbReference type="EC" id="2.7.11.1"/>
    </reaction>
</comment>